<feature type="chain" id="PRO_5011504871" evidence="2">
    <location>
        <begin position="19"/>
        <end position="345"/>
    </location>
</feature>
<dbReference type="InterPro" id="IPR053251">
    <property type="entry name" value="N-glycanase"/>
</dbReference>
<organism evidence="5 6">
    <name type="scientific">Paenimyroides ummariense</name>
    <dbReference type="NCBI Taxonomy" id="913024"/>
    <lineage>
        <taxon>Bacteria</taxon>
        <taxon>Pseudomonadati</taxon>
        <taxon>Bacteroidota</taxon>
        <taxon>Flavobacteriia</taxon>
        <taxon>Flavobacteriales</taxon>
        <taxon>Flavobacteriaceae</taxon>
        <taxon>Paenimyroides</taxon>
    </lineage>
</organism>
<evidence type="ECO:0000256" key="2">
    <source>
        <dbReference type="SAM" id="SignalP"/>
    </source>
</evidence>
<keyword evidence="5" id="KW-0378">Hydrolase</keyword>
<dbReference type="SUPFAM" id="SSF49742">
    <property type="entry name" value="PHM/PNGase F"/>
    <property type="match status" value="2"/>
</dbReference>
<keyword evidence="1" id="KW-1015">Disulfide bond</keyword>
<reference evidence="6" key="1">
    <citation type="submission" date="2016-10" db="EMBL/GenBank/DDBJ databases">
        <authorList>
            <person name="Varghese N."/>
            <person name="Submissions S."/>
        </authorList>
    </citation>
    <scope>NUCLEOTIDE SEQUENCE [LARGE SCALE GENOMIC DNA]</scope>
    <source>
        <strain evidence="6">DS-12</strain>
    </source>
</reference>
<dbReference type="EMBL" id="FOVI01000032">
    <property type="protein sequence ID" value="SFO27455.1"/>
    <property type="molecule type" value="Genomic_DNA"/>
</dbReference>
<dbReference type="GO" id="GO:0016715">
    <property type="term" value="F:oxidoreductase activity, acting on paired donors, with incorporation or reduction of molecular oxygen, reduced ascorbate as one donor, and incorporation of one atom of oxygen"/>
    <property type="evidence" value="ECO:0007669"/>
    <property type="project" value="InterPro"/>
</dbReference>
<evidence type="ECO:0000259" key="4">
    <source>
        <dbReference type="Pfam" id="PF09113"/>
    </source>
</evidence>
<dbReference type="InterPro" id="IPR015197">
    <property type="entry name" value="PngaseF_C"/>
</dbReference>
<sequence length="345" mass="39195">MKRVLLLFCSLFFLYSCGDDNSTPKEETTDDQPSQPVITTIKTFDNVKVAFGEDLSQSAEGTFNFPANLDDVKTIKMYIKDICPNKECDEWDRYANVYAKDKTTGEWYELGRFINPYWVGNEKLERGYEIDVTDFKSILSGSTELKIYTETWNAKGRKYSVEFDFEKGIPDYKYSAVVPVIQYNKSSIDGVPYGKEYDTNKFDLTRTVSIPSIAEIAYFRTIISGWGHALPGTCAEWCVKTHTININNSNTFQHKLEGLGCSKNPINNQSPGNWKPDRAGWCPGMVVPVRFNNIQKSMFGTAFNFEYEFEDWTDNGTNKDGAFYALSTFVVVKSNSPINKATISN</sequence>
<dbReference type="InterPro" id="IPR014784">
    <property type="entry name" value="Cu2_ascorb_mOase-like_C"/>
</dbReference>
<feature type="domain" description="Peptide-N-glycosidase F N-terminal" evidence="3">
    <location>
        <begin position="97"/>
        <end position="164"/>
    </location>
</feature>
<evidence type="ECO:0000313" key="6">
    <source>
        <dbReference type="Proteomes" id="UP000199036"/>
    </source>
</evidence>
<dbReference type="Proteomes" id="UP000199036">
    <property type="component" value="Unassembled WGS sequence"/>
</dbReference>
<dbReference type="PANTHER" id="PTHR39319:SF1">
    <property type="entry name" value="SI:DKEY-256H2.1"/>
    <property type="match status" value="1"/>
</dbReference>
<dbReference type="InterPro" id="IPR015196">
    <property type="entry name" value="PngaseF_N"/>
</dbReference>
<accession>A0A1I5FUL2</accession>
<dbReference type="GO" id="GO:0016798">
    <property type="term" value="F:hydrolase activity, acting on glycosyl bonds"/>
    <property type="evidence" value="ECO:0007669"/>
    <property type="project" value="UniProtKB-KW"/>
</dbReference>
<protein>
    <submittedName>
        <fullName evidence="5">Peptide-N-glycosidase F, N terminal</fullName>
    </submittedName>
</protein>
<gene>
    <name evidence="5" type="ORF">SAMN05421741_1327</name>
</gene>
<keyword evidence="2" id="KW-0732">Signal</keyword>
<dbReference type="STRING" id="913024.SAMN05421741_1327"/>
<dbReference type="Gene3D" id="2.60.120.230">
    <property type="match status" value="2"/>
</dbReference>
<feature type="domain" description="Peptide-N-glycosidase F C-terminal" evidence="4">
    <location>
        <begin position="196"/>
        <end position="314"/>
    </location>
</feature>
<proteinExistence type="predicted"/>
<dbReference type="PANTHER" id="PTHR39319">
    <property type="entry name" value="SI:DKEY-256H2.1"/>
    <property type="match status" value="1"/>
</dbReference>
<keyword evidence="5" id="KW-0326">Glycosidase</keyword>
<evidence type="ECO:0000259" key="3">
    <source>
        <dbReference type="Pfam" id="PF09112"/>
    </source>
</evidence>
<evidence type="ECO:0000256" key="1">
    <source>
        <dbReference type="ARBA" id="ARBA00023157"/>
    </source>
</evidence>
<dbReference type="AlphaFoldDB" id="A0A1I5FUL2"/>
<keyword evidence="6" id="KW-1185">Reference proteome</keyword>
<dbReference type="Pfam" id="PF09112">
    <property type="entry name" value="N-glycanase_N"/>
    <property type="match status" value="1"/>
</dbReference>
<name>A0A1I5FUL2_9FLAO</name>
<dbReference type="PROSITE" id="PS51257">
    <property type="entry name" value="PROKAR_LIPOPROTEIN"/>
    <property type="match status" value="1"/>
</dbReference>
<feature type="signal peptide" evidence="2">
    <location>
        <begin position="1"/>
        <end position="18"/>
    </location>
</feature>
<dbReference type="InterPro" id="IPR008977">
    <property type="entry name" value="PHM/PNGase_F_dom_sf"/>
</dbReference>
<dbReference type="RefSeq" id="WP_091526014.1">
    <property type="nucleotide sequence ID" value="NZ_FOVI01000032.1"/>
</dbReference>
<dbReference type="OrthoDB" id="6281169at2"/>
<dbReference type="Pfam" id="PF09113">
    <property type="entry name" value="N-glycanase_C"/>
    <property type="match status" value="1"/>
</dbReference>
<evidence type="ECO:0000313" key="5">
    <source>
        <dbReference type="EMBL" id="SFO27455.1"/>
    </source>
</evidence>